<dbReference type="Proteomes" id="UP000288805">
    <property type="component" value="Unassembled WGS sequence"/>
</dbReference>
<feature type="repeat" description="PPR" evidence="3">
    <location>
        <begin position="285"/>
        <end position="319"/>
    </location>
</feature>
<evidence type="ECO:0000313" key="5">
    <source>
        <dbReference type="EMBL" id="RVX15247.1"/>
    </source>
</evidence>
<gene>
    <name evidence="5" type="primary">DYW7</name>
    <name evidence="5" type="ORF">CK203_008015</name>
</gene>
<dbReference type="GO" id="GO:0008270">
    <property type="term" value="F:zinc ion binding"/>
    <property type="evidence" value="ECO:0007669"/>
    <property type="project" value="InterPro"/>
</dbReference>
<accession>A0A438K206</accession>
<name>A0A438K206_VITVI</name>
<dbReference type="InterPro" id="IPR046848">
    <property type="entry name" value="E_motif"/>
</dbReference>
<feature type="repeat" description="PPR" evidence="3">
    <location>
        <begin position="320"/>
        <end position="354"/>
    </location>
</feature>
<dbReference type="FunFam" id="1.25.40.10:FF:002570">
    <property type="entry name" value="Pentatricopeptide repeat-containing protein At1g19720"/>
    <property type="match status" value="1"/>
</dbReference>
<dbReference type="PROSITE" id="PS51375">
    <property type="entry name" value="PPR"/>
    <property type="match status" value="10"/>
</dbReference>
<dbReference type="InterPro" id="IPR032867">
    <property type="entry name" value="DYW_dom"/>
</dbReference>
<comment type="similarity">
    <text evidence="1">Belongs to the PPR family. PCMP-H subfamily.</text>
</comment>
<feature type="domain" description="DYW" evidence="4">
    <location>
        <begin position="815"/>
        <end position="896"/>
    </location>
</feature>
<feature type="repeat" description="PPR" evidence="3">
    <location>
        <begin position="593"/>
        <end position="627"/>
    </location>
</feature>
<dbReference type="FunFam" id="1.25.40.10:FF:000380">
    <property type="entry name" value="Pentatricopeptide repeat-containing protein, chloroplastic"/>
    <property type="match status" value="1"/>
</dbReference>
<dbReference type="PANTHER" id="PTHR47926">
    <property type="entry name" value="PENTATRICOPEPTIDE REPEAT-CONTAINING PROTEIN"/>
    <property type="match status" value="1"/>
</dbReference>
<dbReference type="GO" id="GO:0009451">
    <property type="term" value="P:RNA modification"/>
    <property type="evidence" value="ECO:0007669"/>
    <property type="project" value="InterPro"/>
</dbReference>
<dbReference type="NCBIfam" id="TIGR00756">
    <property type="entry name" value="PPR"/>
    <property type="match status" value="10"/>
</dbReference>
<dbReference type="Pfam" id="PF13041">
    <property type="entry name" value="PPR_2"/>
    <property type="match status" value="4"/>
</dbReference>
<proteinExistence type="inferred from homology"/>
<evidence type="ECO:0000256" key="2">
    <source>
        <dbReference type="ARBA" id="ARBA00022737"/>
    </source>
</evidence>
<comment type="caution">
    <text evidence="5">The sequence shown here is derived from an EMBL/GenBank/DDBJ whole genome shotgun (WGS) entry which is preliminary data.</text>
</comment>
<dbReference type="AlphaFoldDB" id="A0A438K206"/>
<feature type="repeat" description="PPR" evidence="3">
    <location>
        <begin position="492"/>
        <end position="526"/>
    </location>
</feature>
<dbReference type="InterPro" id="IPR002885">
    <property type="entry name" value="PPR_rpt"/>
</dbReference>
<feature type="repeat" description="PPR" evidence="3">
    <location>
        <begin position="149"/>
        <end position="183"/>
    </location>
</feature>
<dbReference type="Pfam" id="PF14432">
    <property type="entry name" value="DYW_deaminase"/>
    <property type="match status" value="1"/>
</dbReference>
<feature type="repeat" description="PPR" evidence="3">
    <location>
        <begin position="118"/>
        <end position="148"/>
    </location>
</feature>
<dbReference type="Gene3D" id="1.25.40.10">
    <property type="entry name" value="Tetratricopeptide repeat domain"/>
    <property type="match status" value="5"/>
</dbReference>
<feature type="repeat" description="PPR" evidence="3">
    <location>
        <begin position="250"/>
        <end position="284"/>
    </location>
</feature>
<dbReference type="FunFam" id="1.25.40.10:FF:001175">
    <property type="entry name" value="Pentatricopeptide repeat-containing protein At1g19720"/>
    <property type="match status" value="1"/>
</dbReference>
<feature type="repeat" description="PPR" evidence="3">
    <location>
        <begin position="456"/>
        <end position="490"/>
    </location>
</feature>
<organism evidence="5 6">
    <name type="scientific">Vitis vinifera</name>
    <name type="common">Grape</name>
    <dbReference type="NCBI Taxonomy" id="29760"/>
    <lineage>
        <taxon>Eukaryota</taxon>
        <taxon>Viridiplantae</taxon>
        <taxon>Streptophyta</taxon>
        <taxon>Embryophyta</taxon>
        <taxon>Tracheophyta</taxon>
        <taxon>Spermatophyta</taxon>
        <taxon>Magnoliopsida</taxon>
        <taxon>eudicotyledons</taxon>
        <taxon>Gunneridae</taxon>
        <taxon>Pentapetalae</taxon>
        <taxon>rosids</taxon>
        <taxon>Vitales</taxon>
        <taxon>Vitaceae</taxon>
        <taxon>Viteae</taxon>
        <taxon>Vitis</taxon>
    </lineage>
</organism>
<dbReference type="SUPFAM" id="SSF81901">
    <property type="entry name" value="HCP-like"/>
    <property type="match status" value="1"/>
</dbReference>
<dbReference type="EMBL" id="QGNW01000019">
    <property type="protein sequence ID" value="RVX15247.1"/>
    <property type="molecule type" value="Genomic_DNA"/>
</dbReference>
<evidence type="ECO:0000259" key="4">
    <source>
        <dbReference type="Pfam" id="PF14432"/>
    </source>
</evidence>
<keyword evidence="2" id="KW-0677">Repeat</keyword>
<evidence type="ECO:0000256" key="1">
    <source>
        <dbReference type="ARBA" id="ARBA00006643"/>
    </source>
</evidence>
<evidence type="ECO:0000256" key="3">
    <source>
        <dbReference type="PROSITE-ProRule" id="PRU00708"/>
    </source>
</evidence>
<dbReference type="FunFam" id="1.25.40.10:FF:001800">
    <property type="entry name" value="Pentatricopeptide repeat-containing protein"/>
    <property type="match status" value="1"/>
</dbReference>
<feature type="repeat" description="PPR" evidence="3">
    <location>
        <begin position="390"/>
        <end position="420"/>
    </location>
</feature>
<evidence type="ECO:0000313" key="6">
    <source>
        <dbReference type="Proteomes" id="UP000288805"/>
    </source>
</evidence>
<dbReference type="InterPro" id="IPR011990">
    <property type="entry name" value="TPR-like_helical_dom_sf"/>
</dbReference>
<dbReference type="GO" id="GO:0003723">
    <property type="term" value="F:RNA binding"/>
    <property type="evidence" value="ECO:0007669"/>
    <property type="project" value="InterPro"/>
</dbReference>
<dbReference type="Pfam" id="PF20431">
    <property type="entry name" value="E_motif"/>
    <property type="match status" value="1"/>
</dbReference>
<dbReference type="SUPFAM" id="SSF48452">
    <property type="entry name" value="TPR-like"/>
    <property type="match status" value="1"/>
</dbReference>
<dbReference type="InterPro" id="IPR046960">
    <property type="entry name" value="PPR_At4g14850-like_plant"/>
</dbReference>
<feature type="repeat" description="PPR" evidence="3">
    <location>
        <begin position="421"/>
        <end position="455"/>
    </location>
</feature>
<dbReference type="Pfam" id="PF01535">
    <property type="entry name" value="PPR"/>
    <property type="match status" value="5"/>
</dbReference>
<reference evidence="5 6" key="1">
    <citation type="journal article" date="2018" name="PLoS Genet.">
        <title>Population sequencing reveals clonal diversity and ancestral inbreeding in the grapevine cultivar Chardonnay.</title>
        <authorList>
            <person name="Roach M.J."/>
            <person name="Johnson D.L."/>
            <person name="Bohlmann J."/>
            <person name="van Vuuren H.J."/>
            <person name="Jones S.J."/>
            <person name="Pretorius I.S."/>
            <person name="Schmidt S.A."/>
            <person name="Borneman A.R."/>
        </authorList>
    </citation>
    <scope>NUCLEOTIDE SEQUENCE [LARGE SCALE GENOMIC DNA]</scope>
    <source>
        <strain evidence="6">cv. Chardonnay</strain>
        <tissue evidence="5">Leaf</tissue>
    </source>
</reference>
<sequence length="896" mass="100388">MENLILPCKSRPPLATPSKQGTSFECSSRIIQPRVSFTKIHQPLTPKLKPKVTDAHLNHLCKNGRLADAIACLDAIAQGGSNVKPNTYMQLLQSCIDQGSAELGRKLHARIGLLEEMNPFVETKLVSMYAKCGSLGEARKVFGEMRERNLYAWSAMIGAYSREQMWREVVQHFFFMMEDGIVPDEFLLPKILQACGNCGDAETGKLTHSLVIRCGMNFNIRVSNSILAVYAKCGRLSCARRFFENMDYRDRVSWNSIITGYCQKGELEKSHQLFEKMQEEGIEPGLVTWNILINSYSQSGKCDDAMELMKKMESFRIVPDVFTWTSMISGFAQNNRRSQALELFREMLLAGIEPNGVTVTSGISACASLKALKKGMELHSVAVKIGCVEDLLVGNSLIDMYSKSGELEDARRVFDMILKKDVYTWNSMIGGYCQAGYCGKAYDLFIKMHESDVPPNVVTWNAMISGYIQNGDEDQAMDLFHRMEKDGLIKRDTASWNSLIAGYLQNGHKNKALGIFRQMQSFCIRPNSVTMLSILPACANLVAAKKVKEIHGCILRRNLGSELSVANCLIDTYAKSGNIVYAQTIFQGISSKDIISWNSLIAGYVLHGCSDSALDLFDQMTKMGVKPSRGTFLSIIYAFSLSGMVDKGKQVFSSMMEDYQILPGLEHHSAMIDLFGRSGRLGEAIEFIEDMAIEPDSCIWAALLTASKIHGNIGLAIRAGECLLELEPSNFSIHQQILQMYALSGKFEDVSKLRKSEKRSETKQPLGCSWIEAKNIVHTFVADDRSRPYFDFLHSWIENVARKVKAPDQHDRLFIEEEEKEEIGGVHSEKLALAFALIDPSCAPRSVRIVKNLRMCGDCHGTAKFLSMLYSCEIYLSDSKCLHWFKNGRCSCGDYW</sequence>
<protein>
    <submittedName>
        <fullName evidence="5">Pentatricopeptide repeat-containing protein</fullName>
    </submittedName>
</protein>